<dbReference type="PIRSF" id="PIRSF006060">
    <property type="entry name" value="AA_transporter"/>
    <property type="match status" value="1"/>
</dbReference>
<keyword evidence="5 7" id="KW-0472">Membrane</keyword>
<evidence type="ECO:0000313" key="8">
    <source>
        <dbReference type="EMBL" id="NLV14612.1"/>
    </source>
</evidence>
<sequence length="502" mass="52626">MQYPTGFYSDANNCQSGRGTVTQSEETRRSGGAVEERLERNIGLLGATSIGVGTMIAGGIFVLSGLAVATVGAAAAVSFGLAALVASFTALSYAEFATIYTVDGGGYAYVAEVFDSDFSYLVGWLMILGYPASAAFYLASFTDWFARFIWPALALPAALPFWIPGVVVLSVLVAINLAGAKESGKFQIVVTGLKVALIALFLFGGIRAFQADVVATSLSTHATQFGDVALTSALVFITFFGFEAIATNEGEIESPERTVPRAIFLSIGLVTLLYVLVVLVVVVAINDGAFLAFLVERTGLASQAAATSFIAEHGEVAMARAAQFYLGPAGFYIFVGGALLSMLSAANATVLAGSRVKLAMAERDHLPESVEQIDERTGSPTVAVAVTGGLVLLFFLVFGVIFAAPPGKTAPESSLVLGLESLAHFADFMLLGGLAFVNVALIQSRRKYPDRKRRFRVPGVPWVPLLGAASTLVLLASLEHVSIVLGVGAVVVGVVFWFAVLD</sequence>
<organism evidence="8 9">
    <name type="scientific">Haloarcula argentinensis</name>
    <dbReference type="NCBI Taxonomy" id="43776"/>
    <lineage>
        <taxon>Archaea</taxon>
        <taxon>Methanobacteriati</taxon>
        <taxon>Methanobacteriota</taxon>
        <taxon>Stenosarchaea group</taxon>
        <taxon>Halobacteria</taxon>
        <taxon>Halobacteriales</taxon>
        <taxon>Haloarculaceae</taxon>
        <taxon>Haloarcula</taxon>
    </lineage>
</organism>
<feature type="transmembrane region" description="Helical" evidence="7">
    <location>
        <begin position="455"/>
        <end position="475"/>
    </location>
</feature>
<dbReference type="InterPro" id="IPR002293">
    <property type="entry name" value="AA/rel_permease1"/>
</dbReference>
<dbReference type="AlphaFoldDB" id="A0A847U8M0"/>
<name>A0A847U8M0_HALAR</name>
<dbReference type="Gene3D" id="1.20.1740.10">
    <property type="entry name" value="Amino acid/polyamine transporter I"/>
    <property type="match status" value="1"/>
</dbReference>
<evidence type="ECO:0000313" key="9">
    <source>
        <dbReference type="Proteomes" id="UP000641625"/>
    </source>
</evidence>
<comment type="caution">
    <text evidence="8">The sequence shown here is derived from an EMBL/GenBank/DDBJ whole genome shotgun (WGS) entry which is preliminary data.</text>
</comment>
<dbReference type="PANTHER" id="PTHR42770">
    <property type="entry name" value="AMINO ACID TRANSPORTER-RELATED"/>
    <property type="match status" value="1"/>
</dbReference>
<dbReference type="Proteomes" id="UP000641625">
    <property type="component" value="Unassembled WGS sequence"/>
</dbReference>
<evidence type="ECO:0000256" key="3">
    <source>
        <dbReference type="ARBA" id="ARBA00022692"/>
    </source>
</evidence>
<feature type="transmembrane region" description="Helical" evidence="7">
    <location>
        <begin position="481"/>
        <end position="501"/>
    </location>
</feature>
<evidence type="ECO:0000256" key="5">
    <source>
        <dbReference type="ARBA" id="ARBA00023136"/>
    </source>
</evidence>
<feature type="transmembrane region" description="Helical" evidence="7">
    <location>
        <begin position="263"/>
        <end position="285"/>
    </location>
</feature>
<feature type="transmembrane region" description="Helical" evidence="7">
    <location>
        <begin position="382"/>
        <end position="402"/>
    </location>
</feature>
<gene>
    <name evidence="8" type="ORF">GOC77_15210</name>
</gene>
<comment type="subcellular location">
    <subcellularLocation>
        <location evidence="1">Cell membrane</location>
        <topology evidence="1">Multi-pass membrane protein</topology>
    </subcellularLocation>
</comment>
<protein>
    <submittedName>
        <fullName evidence="8">Amino acid permease</fullName>
    </submittedName>
</protein>
<feature type="transmembrane region" description="Helical" evidence="7">
    <location>
        <begin position="44"/>
        <end position="67"/>
    </location>
</feature>
<dbReference type="PANTHER" id="PTHR42770:SF11">
    <property type="entry name" value="INNER MEMBRANE TRANSPORT PROTEIN YBAT"/>
    <property type="match status" value="1"/>
</dbReference>
<dbReference type="Pfam" id="PF13520">
    <property type="entry name" value="AA_permease_2"/>
    <property type="match status" value="1"/>
</dbReference>
<evidence type="ECO:0000256" key="2">
    <source>
        <dbReference type="ARBA" id="ARBA00022475"/>
    </source>
</evidence>
<dbReference type="GO" id="GO:0022857">
    <property type="term" value="F:transmembrane transporter activity"/>
    <property type="evidence" value="ECO:0007669"/>
    <property type="project" value="InterPro"/>
</dbReference>
<feature type="transmembrane region" description="Helical" evidence="7">
    <location>
        <begin position="159"/>
        <end position="179"/>
    </location>
</feature>
<keyword evidence="2" id="KW-1003">Cell membrane</keyword>
<feature type="transmembrane region" description="Helical" evidence="7">
    <location>
        <begin position="221"/>
        <end position="242"/>
    </location>
</feature>
<reference evidence="8" key="1">
    <citation type="submission" date="2019-12" db="EMBL/GenBank/DDBJ databases">
        <title>Whole genome sequencing of Haloarcula argentinensis strain pws5.</title>
        <authorList>
            <person name="Verma D.K."/>
            <person name="Gopal K."/>
            <person name="Prasad E.S."/>
        </authorList>
    </citation>
    <scope>NUCLEOTIDE SEQUENCE</scope>
    <source>
        <strain evidence="8">Pws5</strain>
    </source>
</reference>
<dbReference type="GO" id="GO:0005886">
    <property type="term" value="C:plasma membrane"/>
    <property type="evidence" value="ECO:0007669"/>
    <property type="project" value="UniProtKB-SubCell"/>
</dbReference>
<feature type="transmembrane region" description="Helical" evidence="7">
    <location>
        <begin position="422"/>
        <end position="443"/>
    </location>
</feature>
<keyword evidence="3 7" id="KW-0812">Transmembrane</keyword>
<dbReference type="InterPro" id="IPR050367">
    <property type="entry name" value="APC_superfamily"/>
</dbReference>
<evidence type="ECO:0000256" key="6">
    <source>
        <dbReference type="SAM" id="MobiDB-lite"/>
    </source>
</evidence>
<evidence type="ECO:0000256" key="1">
    <source>
        <dbReference type="ARBA" id="ARBA00004651"/>
    </source>
</evidence>
<feature type="compositionally biased region" description="Polar residues" evidence="6">
    <location>
        <begin position="10"/>
        <end position="24"/>
    </location>
</feature>
<feature type="transmembrane region" description="Helical" evidence="7">
    <location>
        <begin position="73"/>
        <end position="97"/>
    </location>
</feature>
<feature type="transmembrane region" description="Helical" evidence="7">
    <location>
        <begin position="118"/>
        <end position="139"/>
    </location>
</feature>
<proteinExistence type="predicted"/>
<feature type="region of interest" description="Disordered" evidence="6">
    <location>
        <begin position="1"/>
        <end position="32"/>
    </location>
</feature>
<evidence type="ECO:0000256" key="4">
    <source>
        <dbReference type="ARBA" id="ARBA00022989"/>
    </source>
</evidence>
<accession>A0A847U8M0</accession>
<dbReference type="EMBL" id="WOWA01000009">
    <property type="protein sequence ID" value="NLV14612.1"/>
    <property type="molecule type" value="Genomic_DNA"/>
</dbReference>
<feature type="transmembrane region" description="Helical" evidence="7">
    <location>
        <begin position="331"/>
        <end position="353"/>
    </location>
</feature>
<keyword evidence="4 7" id="KW-1133">Transmembrane helix</keyword>
<feature type="transmembrane region" description="Helical" evidence="7">
    <location>
        <begin position="186"/>
        <end position="209"/>
    </location>
</feature>
<evidence type="ECO:0000256" key="7">
    <source>
        <dbReference type="SAM" id="Phobius"/>
    </source>
</evidence>